<evidence type="ECO:0000256" key="2">
    <source>
        <dbReference type="ARBA" id="ARBA00022695"/>
    </source>
</evidence>
<reference evidence="4 5" key="1">
    <citation type="submission" date="2016-10" db="EMBL/GenBank/DDBJ databases">
        <authorList>
            <person name="de Groot N.N."/>
        </authorList>
    </citation>
    <scope>NUCLEOTIDE SEQUENCE [LARGE SCALE GENOMIC DNA]</scope>
    <source>
        <strain evidence="4 5">CGMCC 1.7659</strain>
    </source>
</reference>
<dbReference type="InterPro" id="IPR005835">
    <property type="entry name" value="NTP_transferase_dom"/>
</dbReference>
<evidence type="ECO:0000256" key="1">
    <source>
        <dbReference type="ARBA" id="ARBA00022679"/>
    </source>
</evidence>
<dbReference type="GO" id="GO:0016779">
    <property type="term" value="F:nucleotidyltransferase activity"/>
    <property type="evidence" value="ECO:0007669"/>
    <property type="project" value="UniProtKB-KW"/>
</dbReference>
<dbReference type="InterPro" id="IPR029044">
    <property type="entry name" value="Nucleotide-diphossugar_trans"/>
</dbReference>
<dbReference type="InterPro" id="IPR050065">
    <property type="entry name" value="GlmU-like"/>
</dbReference>
<dbReference type="PANTHER" id="PTHR43584">
    <property type="entry name" value="NUCLEOTIDYL TRANSFERASE"/>
    <property type="match status" value="1"/>
</dbReference>
<dbReference type="InterPro" id="IPR054790">
    <property type="entry name" value="MurU"/>
</dbReference>
<dbReference type="SUPFAM" id="SSF53448">
    <property type="entry name" value="Nucleotide-diphospho-sugar transferases"/>
    <property type="match status" value="1"/>
</dbReference>
<protein>
    <submittedName>
        <fullName evidence="4">MurNAc alpha-1-phosphate uridylyltransferase</fullName>
    </submittedName>
</protein>
<dbReference type="CDD" id="cd06422">
    <property type="entry name" value="NTP_transferase_like_1"/>
    <property type="match status" value="1"/>
</dbReference>
<keyword evidence="5" id="KW-1185">Reference proteome</keyword>
<dbReference type="Gene3D" id="3.90.550.10">
    <property type="entry name" value="Spore Coat Polysaccharide Biosynthesis Protein SpsA, Chain A"/>
    <property type="match status" value="1"/>
</dbReference>
<dbReference type="STRING" id="578942.SAMN05216289_10953"/>
<evidence type="ECO:0000259" key="3">
    <source>
        <dbReference type="Pfam" id="PF00483"/>
    </source>
</evidence>
<gene>
    <name evidence="4" type="ORF">SAMN05216289_10953</name>
</gene>
<dbReference type="PANTHER" id="PTHR43584:SF8">
    <property type="entry name" value="N-ACETYLMURAMATE ALPHA-1-PHOSPHATE URIDYLYLTRANSFERASE"/>
    <property type="match status" value="1"/>
</dbReference>
<accession>A0A1I4XCV2</accession>
<keyword evidence="2 4" id="KW-0548">Nucleotidyltransferase</keyword>
<keyword evidence="1 4" id="KW-0808">Transferase</keyword>
<name>A0A1I4XCV2_9GAMM</name>
<evidence type="ECO:0000313" key="4">
    <source>
        <dbReference type="EMBL" id="SFN23761.1"/>
    </source>
</evidence>
<dbReference type="EMBL" id="FOVF01000009">
    <property type="protein sequence ID" value="SFN23761.1"/>
    <property type="molecule type" value="Genomic_DNA"/>
</dbReference>
<dbReference type="Proteomes" id="UP000198575">
    <property type="component" value="Unassembled WGS sequence"/>
</dbReference>
<proteinExistence type="predicted"/>
<feature type="domain" description="Nucleotidyl transferase" evidence="3">
    <location>
        <begin position="5"/>
        <end position="121"/>
    </location>
</feature>
<evidence type="ECO:0000313" key="5">
    <source>
        <dbReference type="Proteomes" id="UP000198575"/>
    </source>
</evidence>
<dbReference type="NCBIfam" id="NF045761">
    <property type="entry name" value="NAMPUrTaseMurU"/>
    <property type="match status" value="1"/>
</dbReference>
<dbReference type="Pfam" id="PF00483">
    <property type="entry name" value="NTP_transferase"/>
    <property type="match status" value="1"/>
</dbReference>
<organism evidence="4 5">
    <name type="scientific">Dokdonella immobilis</name>
    <dbReference type="NCBI Taxonomy" id="578942"/>
    <lineage>
        <taxon>Bacteria</taxon>
        <taxon>Pseudomonadati</taxon>
        <taxon>Pseudomonadota</taxon>
        <taxon>Gammaproteobacteria</taxon>
        <taxon>Lysobacterales</taxon>
        <taxon>Rhodanobacteraceae</taxon>
        <taxon>Dokdonella</taxon>
    </lineage>
</organism>
<sequence length="237" mass="25914">MSLRKAMIFAAGRGERMRPLTDTTAKPLLPAGGKRLIEWHLEKLAALGIRDVVINTSHLAGQFPQALGDGDRWGLRIRYLDEGPVPLETGGGMLNALPLLGPEPFLLVNGDVWSDLDFATLPGRPRGHAHLVLVANPSHHADGDFVLADDGTVHAEGAPRWTYAGIGVFRPELFGNWREVVGEVDGADQRPPRFRLLPLLVDAMRRGAVGGQRHDGHWVDVGTPQRLRELDAGLRHD</sequence>
<dbReference type="AlphaFoldDB" id="A0A1I4XCV2"/>